<evidence type="ECO:0000313" key="1">
    <source>
        <dbReference type="EMBL" id="KAK8767828.1"/>
    </source>
</evidence>
<sequence>MMKTALSNYSVGDWQFNTRERRLTIGGHCFASILLRGVRDAPWPPVKCHQHSKCSQVVSLPKRCATGLGWQVLPVVGLVRPRLLFLSNRSRPIIE</sequence>
<reference evidence="1 2" key="1">
    <citation type="journal article" date="2023" name="Arcadia Sci">
        <title>De novo assembly of a long-read Amblyomma americanum tick genome.</title>
        <authorList>
            <person name="Chou S."/>
            <person name="Poskanzer K.E."/>
            <person name="Rollins M."/>
            <person name="Thuy-Boun P.S."/>
        </authorList>
    </citation>
    <scope>NUCLEOTIDE SEQUENCE [LARGE SCALE GENOMIC DNA]</scope>
    <source>
        <strain evidence="1">F_SG_1</strain>
        <tissue evidence="1">Salivary glands</tissue>
    </source>
</reference>
<gene>
    <name evidence="1" type="ORF">V5799_005388</name>
</gene>
<accession>A0AAQ4DZD8</accession>
<organism evidence="1 2">
    <name type="scientific">Amblyomma americanum</name>
    <name type="common">Lone star tick</name>
    <dbReference type="NCBI Taxonomy" id="6943"/>
    <lineage>
        <taxon>Eukaryota</taxon>
        <taxon>Metazoa</taxon>
        <taxon>Ecdysozoa</taxon>
        <taxon>Arthropoda</taxon>
        <taxon>Chelicerata</taxon>
        <taxon>Arachnida</taxon>
        <taxon>Acari</taxon>
        <taxon>Parasitiformes</taxon>
        <taxon>Ixodida</taxon>
        <taxon>Ixodoidea</taxon>
        <taxon>Ixodidae</taxon>
        <taxon>Amblyomminae</taxon>
        <taxon>Amblyomma</taxon>
    </lineage>
</organism>
<proteinExistence type="predicted"/>
<dbReference type="EMBL" id="JARKHS020024920">
    <property type="protein sequence ID" value="KAK8767828.1"/>
    <property type="molecule type" value="Genomic_DNA"/>
</dbReference>
<evidence type="ECO:0000313" key="2">
    <source>
        <dbReference type="Proteomes" id="UP001321473"/>
    </source>
</evidence>
<dbReference type="AlphaFoldDB" id="A0AAQ4DZD8"/>
<protein>
    <submittedName>
        <fullName evidence="1">Uncharacterized protein</fullName>
    </submittedName>
</protein>
<comment type="caution">
    <text evidence="1">The sequence shown here is derived from an EMBL/GenBank/DDBJ whole genome shotgun (WGS) entry which is preliminary data.</text>
</comment>
<dbReference type="Proteomes" id="UP001321473">
    <property type="component" value="Unassembled WGS sequence"/>
</dbReference>
<keyword evidence="2" id="KW-1185">Reference proteome</keyword>
<name>A0AAQ4DZD8_AMBAM</name>